<dbReference type="SUPFAM" id="SSF51735">
    <property type="entry name" value="NAD(P)-binding Rossmann-fold domains"/>
    <property type="match status" value="1"/>
</dbReference>
<feature type="non-terminal residue" evidence="1">
    <location>
        <position position="116"/>
    </location>
</feature>
<dbReference type="InterPro" id="IPR003462">
    <property type="entry name" value="ODC_Mu_crystall"/>
</dbReference>
<evidence type="ECO:0000313" key="2">
    <source>
        <dbReference type="Proteomes" id="UP001597045"/>
    </source>
</evidence>
<organism evidence="1 2">
    <name type="scientific">Kibdelosporangium lantanae</name>
    <dbReference type="NCBI Taxonomy" id="1497396"/>
    <lineage>
        <taxon>Bacteria</taxon>
        <taxon>Bacillati</taxon>
        <taxon>Actinomycetota</taxon>
        <taxon>Actinomycetes</taxon>
        <taxon>Pseudonocardiales</taxon>
        <taxon>Pseudonocardiaceae</taxon>
        <taxon>Kibdelosporangium</taxon>
    </lineage>
</organism>
<dbReference type="Proteomes" id="UP001597045">
    <property type="component" value="Unassembled WGS sequence"/>
</dbReference>
<dbReference type="Pfam" id="PF02423">
    <property type="entry name" value="OCD_Mu_crystall"/>
    <property type="match status" value="1"/>
</dbReference>
<comment type="caution">
    <text evidence="1">The sequence shown here is derived from an EMBL/GenBank/DDBJ whole genome shotgun (WGS) entry which is preliminary data.</text>
</comment>
<gene>
    <name evidence="1" type="ORF">ACFQ1S_46030</name>
</gene>
<accession>A0ABW3MP25</accession>
<proteinExistence type="predicted"/>
<sequence>MSGTNVRDIIQTSRAEIFDRVRDTYLAHHRGDTINPDSYFLRFPEKPNARIIALPALLRGTPGVAGIKWISSFPDNVTRNVPRASAALLLNDFETGYPFACLEAAQISAARTAASA</sequence>
<dbReference type="InterPro" id="IPR023401">
    <property type="entry name" value="ODC_N"/>
</dbReference>
<dbReference type="PANTHER" id="PTHR13812">
    <property type="entry name" value="KETIMINE REDUCTASE MU-CRYSTALLIN"/>
    <property type="match status" value="1"/>
</dbReference>
<dbReference type="InterPro" id="IPR036291">
    <property type="entry name" value="NAD(P)-bd_dom_sf"/>
</dbReference>
<keyword evidence="2" id="KW-1185">Reference proteome</keyword>
<protein>
    <submittedName>
        <fullName evidence="1">2,3-diaminopropionate biosynthesis protein SbnB</fullName>
    </submittedName>
</protein>
<reference evidence="2" key="1">
    <citation type="journal article" date="2019" name="Int. J. Syst. Evol. Microbiol.">
        <title>The Global Catalogue of Microorganisms (GCM) 10K type strain sequencing project: providing services to taxonomists for standard genome sequencing and annotation.</title>
        <authorList>
            <consortium name="The Broad Institute Genomics Platform"/>
            <consortium name="The Broad Institute Genome Sequencing Center for Infectious Disease"/>
            <person name="Wu L."/>
            <person name="Ma J."/>
        </authorList>
    </citation>
    <scope>NUCLEOTIDE SEQUENCE [LARGE SCALE GENOMIC DNA]</scope>
    <source>
        <strain evidence="2">JCM 31486</strain>
    </source>
</reference>
<dbReference type="PANTHER" id="PTHR13812:SF19">
    <property type="entry name" value="KETIMINE REDUCTASE MU-CRYSTALLIN"/>
    <property type="match status" value="1"/>
</dbReference>
<name>A0ABW3MP25_9PSEU</name>
<evidence type="ECO:0000313" key="1">
    <source>
        <dbReference type="EMBL" id="MFD1052433.1"/>
    </source>
</evidence>
<dbReference type="Gene3D" id="3.30.1780.10">
    <property type="entry name" value="ornithine cyclodeaminase, domain 1"/>
    <property type="match status" value="1"/>
</dbReference>
<dbReference type="EMBL" id="JBHTIS010004415">
    <property type="protein sequence ID" value="MFD1052433.1"/>
    <property type="molecule type" value="Genomic_DNA"/>
</dbReference>